<feature type="region of interest" description="Disordered" evidence="1">
    <location>
        <begin position="70"/>
        <end position="99"/>
    </location>
</feature>
<dbReference type="EMBL" id="BEXD01003915">
    <property type="protein sequence ID" value="GBC03919.1"/>
    <property type="molecule type" value="Genomic_DNA"/>
</dbReference>
<protein>
    <submittedName>
        <fullName evidence="2">Uncharacterized protein</fullName>
    </submittedName>
</protein>
<dbReference type="Proteomes" id="UP000247702">
    <property type="component" value="Unassembled WGS sequence"/>
</dbReference>
<evidence type="ECO:0000256" key="1">
    <source>
        <dbReference type="SAM" id="MobiDB-lite"/>
    </source>
</evidence>
<gene>
    <name evidence="2" type="ORF">RclHR1_00540029</name>
</gene>
<evidence type="ECO:0000313" key="2">
    <source>
        <dbReference type="EMBL" id="GBC03919.1"/>
    </source>
</evidence>
<feature type="compositionally biased region" description="Polar residues" evidence="1">
    <location>
        <begin position="70"/>
        <end position="83"/>
    </location>
</feature>
<keyword evidence="3" id="KW-1185">Reference proteome</keyword>
<feature type="compositionally biased region" description="Basic residues" evidence="1">
    <location>
        <begin position="86"/>
        <end position="99"/>
    </location>
</feature>
<proteinExistence type="predicted"/>
<feature type="region of interest" description="Disordered" evidence="1">
    <location>
        <begin position="1"/>
        <end position="28"/>
    </location>
</feature>
<name>A0A2Z6SFG4_9GLOM</name>
<reference evidence="2 3" key="1">
    <citation type="submission" date="2017-11" db="EMBL/GenBank/DDBJ databases">
        <title>The genome of Rhizophagus clarus HR1 reveals common genetic basis of auxotrophy among arbuscular mycorrhizal fungi.</title>
        <authorList>
            <person name="Kobayashi Y."/>
        </authorList>
    </citation>
    <scope>NUCLEOTIDE SEQUENCE [LARGE SCALE GENOMIC DNA]</scope>
    <source>
        <strain evidence="2 3">HR1</strain>
    </source>
</reference>
<sequence length="99" mass="11054">MSTQLFEVSNGEGETNNSEYSSSENESEITISSSFTAANKSKLVITPNAPEEKMNISFTEEDQSAFQLHITNKDQPNMDSSTINDKKKRKKKKSSQNQS</sequence>
<accession>A0A2Z6SFG4</accession>
<evidence type="ECO:0000313" key="3">
    <source>
        <dbReference type="Proteomes" id="UP000247702"/>
    </source>
</evidence>
<feature type="compositionally biased region" description="Low complexity" evidence="1">
    <location>
        <begin position="9"/>
        <end position="28"/>
    </location>
</feature>
<comment type="caution">
    <text evidence="2">The sequence shown here is derived from an EMBL/GenBank/DDBJ whole genome shotgun (WGS) entry which is preliminary data.</text>
</comment>
<dbReference type="AlphaFoldDB" id="A0A2Z6SFG4"/>
<organism evidence="2 3">
    <name type="scientific">Rhizophagus clarus</name>
    <dbReference type="NCBI Taxonomy" id="94130"/>
    <lineage>
        <taxon>Eukaryota</taxon>
        <taxon>Fungi</taxon>
        <taxon>Fungi incertae sedis</taxon>
        <taxon>Mucoromycota</taxon>
        <taxon>Glomeromycotina</taxon>
        <taxon>Glomeromycetes</taxon>
        <taxon>Glomerales</taxon>
        <taxon>Glomeraceae</taxon>
        <taxon>Rhizophagus</taxon>
    </lineage>
</organism>